<keyword evidence="1" id="KW-0812">Transmembrane</keyword>
<accession>A0A1U9KCI9</accession>
<protein>
    <recommendedName>
        <fullName evidence="2">HAMP domain-containing protein</fullName>
    </recommendedName>
</protein>
<dbReference type="KEGG" id="aace:A0U92_00560"/>
<dbReference type="RefSeq" id="WP_077811531.1">
    <property type="nucleotide sequence ID" value="NZ_CP014692.1"/>
</dbReference>
<organism evidence="3 4">
    <name type="scientific">Acetobacter aceti</name>
    <dbReference type="NCBI Taxonomy" id="435"/>
    <lineage>
        <taxon>Bacteria</taxon>
        <taxon>Pseudomonadati</taxon>
        <taxon>Pseudomonadota</taxon>
        <taxon>Alphaproteobacteria</taxon>
        <taxon>Acetobacterales</taxon>
        <taxon>Acetobacteraceae</taxon>
        <taxon>Acetobacter</taxon>
        <taxon>Acetobacter subgen. Acetobacter</taxon>
    </lineage>
</organism>
<sequence>MTFRLKLNLVLVGGYLLALVILFPVLRSALSETASDAAQAQAAMLSAVSLATEHYTSEEVSPQLLLGTTVQFPPQGVPFYAAGRLGILLHKKNPGLDIRVTALNPTNPADAPTAAEKDLIDRLRSASAPSSLTSAGEDENGQPVLRLATPIRVTDSGCLSCHSDPGVAPKTMIDAYGSQHGFGWKPDEIVGATIVTISSGHLTSAATGRAMHILLWMTVLAAALLLLTNVILEYTLLRPLREMSTIAGRVSRGDLTQPELSVPEGSDLSPLAASFTRMRRSLESSFRMLDE</sequence>
<dbReference type="OrthoDB" id="9797588at2"/>
<dbReference type="InterPro" id="IPR021796">
    <property type="entry name" value="Tll0287-like_dom"/>
</dbReference>
<feature type="domain" description="HAMP" evidence="2">
    <location>
        <begin position="234"/>
        <end position="287"/>
    </location>
</feature>
<keyword evidence="1" id="KW-0472">Membrane</keyword>
<dbReference type="InterPro" id="IPR003660">
    <property type="entry name" value="HAMP_dom"/>
</dbReference>
<evidence type="ECO:0000259" key="2">
    <source>
        <dbReference type="PROSITE" id="PS50885"/>
    </source>
</evidence>
<feature type="transmembrane region" description="Helical" evidence="1">
    <location>
        <begin position="7"/>
        <end position="26"/>
    </location>
</feature>
<gene>
    <name evidence="3" type="ORF">A0U92_00560</name>
</gene>
<evidence type="ECO:0000313" key="3">
    <source>
        <dbReference type="EMBL" id="AQS83496.1"/>
    </source>
</evidence>
<dbReference type="Proteomes" id="UP000188937">
    <property type="component" value="Chromosome"/>
</dbReference>
<name>A0A1U9KCI9_ACEAC</name>
<dbReference type="AlphaFoldDB" id="A0A1U9KCI9"/>
<dbReference type="Gene3D" id="6.10.340.10">
    <property type="match status" value="1"/>
</dbReference>
<dbReference type="SUPFAM" id="SSF158472">
    <property type="entry name" value="HAMP domain-like"/>
    <property type="match status" value="1"/>
</dbReference>
<dbReference type="GO" id="GO:0016020">
    <property type="term" value="C:membrane"/>
    <property type="evidence" value="ECO:0007669"/>
    <property type="project" value="InterPro"/>
</dbReference>
<dbReference type="PROSITE" id="PS50885">
    <property type="entry name" value="HAMP"/>
    <property type="match status" value="1"/>
</dbReference>
<reference evidence="3 4" key="1">
    <citation type="submission" date="2016-03" db="EMBL/GenBank/DDBJ databases">
        <title>Acetic acid bacteria sequencing.</title>
        <authorList>
            <person name="Brandt J."/>
            <person name="Jakob F."/>
            <person name="Vogel R.F."/>
        </authorList>
    </citation>
    <scope>NUCLEOTIDE SEQUENCE [LARGE SCALE GENOMIC DNA]</scope>
    <source>
        <strain evidence="3 4">TMW2.1153</strain>
    </source>
</reference>
<dbReference type="CDD" id="cd06225">
    <property type="entry name" value="HAMP"/>
    <property type="match status" value="1"/>
</dbReference>
<dbReference type="EMBL" id="CP014692">
    <property type="protein sequence ID" value="AQS83496.1"/>
    <property type="molecule type" value="Genomic_DNA"/>
</dbReference>
<dbReference type="GO" id="GO:0007165">
    <property type="term" value="P:signal transduction"/>
    <property type="evidence" value="ECO:0007669"/>
    <property type="project" value="InterPro"/>
</dbReference>
<evidence type="ECO:0000256" key="1">
    <source>
        <dbReference type="SAM" id="Phobius"/>
    </source>
</evidence>
<keyword evidence="1" id="KW-1133">Transmembrane helix</keyword>
<feature type="transmembrane region" description="Helical" evidence="1">
    <location>
        <begin position="213"/>
        <end position="232"/>
    </location>
</feature>
<dbReference type="Pfam" id="PF00672">
    <property type="entry name" value="HAMP"/>
    <property type="match status" value="1"/>
</dbReference>
<keyword evidence="4" id="KW-1185">Reference proteome</keyword>
<dbReference type="STRING" id="435.A0U92_00560"/>
<evidence type="ECO:0000313" key="4">
    <source>
        <dbReference type="Proteomes" id="UP000188937"/>
    </source>
</evidence>
<dbReference type="SMART" id="SM00304">
    <property type="entry name" value="HAMP"/>
    <property type="match status" value="1"/>
</dbReference>
<proteinExistence type="predicted"/>
<dbReference type="Pfam" id="PF11845">
    <property type="entry name" value="Tll0287-like"/>
    <property type="match status" value="1"/>
</dbReference>